<keyword evidence="4" id="KW-1185">Reference proteome</keyword>
<organism evidence="3 4">
    <name type="scientific">Thelohanellus kitauei</name>
    <name type="common">Myxosporean</name>
    <dbReference type="NCBI Taxonomy" id="669202"/>
    <lineage>
        <taxon>Eukaryota</taxon>
        <taxon>Metazoa</taxon>
        <taxon>Cnidaria</taxon>
        <taxon>Myxozoa</taxon>
        <taxon>Myxosporea</taxon>
        <taxon>Bivalvulida</taxon>
        <taxon>Platysporina</taxon>
        <taxon>Myxobolidae</taxon>
        <taxon>Thelohanellus</taxon>
    </lineage>
</organism>
<proteinExistence type="predicted"/>
<dbReference type="PANTHER" id="PTHR14580">
    <property type="entry name" value="MULTIPLE MYELOMA TUMOR-ASSOCIATED PROTEIN 2 FAMILY MEMBER"/>
    <property type="match status" value="1"/>
</dbReference>
<dbReference type="Proteomes" id="UP000031668">
    <property type="component" value="Unassembled WGS sequence"/>
</dbReference>
<dbReference type="OrthoDB" id="5390672at2759"/>
<evidence type="ECO:0000313" key="3">
    <source>
        <dbReference type="EMBL" id="KII73393.1"/>
    </source>
</evidence>
<gene>
    <name evidence="3" type="ORF">RF11_09109</name>
</gene>
<sequence length="162" mass="18191">MFKTFSDIDDPIRGGVRGGQDLFSWEQVKLDSDRESYLGHSVKAPVGRSQGGPDFLWYEKASKRDPKKIILGEKERIIQMESEAMIRILDQSYGISLKPILTLSHPLIVTPAATSASGSLKTKSSSRSKVKKAKSKKHSKQRKSSPKKSSHSHNQKKDRKRN</sequence>
<reference evidence="3 4" key="1">
    <citation type="journal article" date="2014" name="Genome Biol. Evol.">
        <title>The genome of the myxosporean Thelohanellus kitauei shows adaptations to nutrient acquisition within its fish host.</title>
        <authorList>
            <person name="Yang Y."/>
            <person name="Xiong J."/>
            <person name="Zhou Z."/>
            <person name="Huo F."/>
            <person name="Miao W."/>
            <person name="Ran C."/>
            <person name="Liu Y."/>
            <person name="Zhang J."/>
            <person name="Feng J."/>
            <person name="Wang M."/>
            <person name="Wang M."/>
            <person name="Wang L."/>
            <person name="Yao B."/>
        </authorList>
    </citation>
    <scope>NUCLEOTIDE SEQUENCE [LARGE SCALE GENOMIC DNA]</scope>
    <source>
        <strain evidence="3">Wuqing</strain>
    </source>
</reference>
<name>A0A0C2JVE1_THEKT</name>
<dbReference type="PANTHER" id="PTHR14580:SF0">
    <property type="entry name" value="MULTIPLE MYELOMA TUMOR-ASSOCIATED PROTEIN 2"/>
    <property type="match status" value="1"/>
</dbReference>
<accession>A0A0C2JVE1</accession>
<feature type="domain" description="Multiple myeloma tumor-associated protein 2-like N-terminal" evidence="2">
    <location>
        <begin position="15"/>
        <end position="89"/>
    </location>
</feature>
<evidence type="ECO:0000313" key="4">
    <source>
        <dbReference type="Proteomes" id="UP000031668"/>
    </source>
</evidence>
<feature type="compositionally biased region" description="Basic residues" evidence="1">
    <location>
        <begin position="124"/>
        <end position="162"/>
    </location>
</feature>
<comment type="caution">
    <text evidence="3">The sequence shown here is derived from an EMBL/GenBank/DDBJ whole genome shotgun (WGS) entry which is preliminary data.</text>
</comment>
<dbReference type="Pfam" id="PF10159">
    <property type="entry name" value="MMtag"/>
    <property type="match status" value="1"/>
</dbReference>
<dbReference type="InterPro" id="IPR019315">
    <property type="entry name" value="MMTA2_N"/>
</dbReference>
<evidence type="ECO:0000259" key="2">
    <source>
        <dbReference type="Pfam" id="PF10159"/>
    </source>
</evidence>
<evidence type="ECO:0000256" key="1">
    <source>
        <dbReference type="SAM" id="MobiDB-lite"/>
    </source>
</evidence>
<feature type="region of interest" description="Disordered" evidence="1">
    <location>
        <begin position="114"/>
        <end position="162"/>
    </location>
</feature>
<dbReference type="EMBL" id="JWZT01000858">
    <property type="protein sequence ID" value="KII73393.1"/>
    <property type="molecule type" value="Genomic_DNA"/>
</dbReference>
<protein>
    <submittedName>
        <fullName evidence="3">Multiple myeloma tumor-associated protein 2</fullName>
    </submittedName>
</protein>
<dbReference type="InterPro" id="IPR039207">
    <property type="entry name" value="MMTAG2-like"/>
</dbReference>
<dbReference type="AlphaFoldDB" id="A0A0C2JVE1"/>